<evidence type="ECO:0008006" key="5">
    <source>
        <dbReference type="Google" id="ProtNLM"/>
    </source>
</evidence>
<accession>A0AB34J8L6</accession>
<dbReference type="EMBL" id="JBGBPQ010000011">
    <property type="protein sequence ID" value="KAL1515827.1"/>
    <property type="molecule type" value="Genomic_DNA"/>
</dbReference>
<reference evidence="3 4" key="1">
    <citation type="journal article" date="2024" name="Science">
        <title>Giant polyketide synthase enzymes in the biosynthesis of giant marine polyether toxins.</title>
        <authorList>
            <person name="Fallon T.R."/>
            <person name="Shende V.V."/>
            <person name="Wierzbicki I.H."/>
            <person name="Pendleton A.L."/>
            <person name="Watervoot N.F."/>
            <person name="Auber R.P."/>
            <person name="Gonzalez D.J."/>
            <person name="Wisecaver J.H."/>
            <person name="Moore B.S."/>
        </authorList>
    </citation>
    <scope>NUCLEOTIDE SEQUENCE [LARGE SCALE GENOMIC DNA]</scope>
    <source>
        <strain evidence="3 4">12B1</strain>
    </source>
</reference>
<feature type="signal peptide" evidence="2">
    <location>
        <begin position="1"/>
        <end position="20"/>
    </location>
</feature>
<dbReference type="Gene3D" id="1.25.40.10">
    <property type="entry name" value="Tetratricopeptide repeat domain"/>
    <property type="match status" value="2"/>
</dbReference>
<organism evidence="3 4">
    <name type="scientific">Prymnesium parvum</name>
    <name type="common">Toxic golden alga</name>
    <dbReference type="NCBI Taxonomy" id="97485"/>
    <lineage>
        <taxon>Eukaryota</taxon>
        <taxon>Haptista</taxon>
        <taxon>Haptophyta</taxon>
        <taxon>Prymnesiophyceae</taxon>
        <taxon>Prymnesiales</taxon>
        <taxon>Prymnesiaceae</taxon>
        <taxon>Prymnesium</taxon>
    </lineage>
</organism>
<dbReference type="Proteomes" id="UP001515480">
    <property type="component" value="Unassembled WGS sequence"/>
</dbReference>
<feature type="compositionally biased region" description="Basic residues" evidence="1">
    <location>
        <begin position="18"/>
        <end position="28"/>
    </location>
</feature>
<feature type="compositionally biased region" description="Low complexity" evidence="1">
    <location>
        <begin position="103"/>
        <end position="113"/>
    </location>
</feature>
<dbReference type="InterPro" id="IPR011990">
    <property type="entry name" value="TPR-like_helical_dom_sf"/>
</dbReference>
<evidence type="ECO:0000313" key="4">
    <source>
        <dbReference type="Proteomes" id="UP001515480"/>
    </source>
</evidence>
<name>A0AB34J8L6_PRYPA</name>
<comment type="caution">
    <text evidence="3">The sequence shown here is derived from an EMBL/GenBank/DDBJ whole genome shotgun (WGS) entry which is preliminary data.</text>
</comment>
<protein>
    <recommendedName>
        <fullName evidence="5">Tetratricopeptide repeat protein</fullName>
    </recommendedName>
</protein>
<gene>
    <name evidence="3" type="ORF">AB1Y20_002443</name>
</gene>
<keyword evidence="4" id="KW-1185">Reference proteome</keyword>
<evidence type="ECO:0000256" key="1">
    <source>
        <dbReference type="SAM" id="MobiDB-lite"/>
    </source>
</evidence>
<feature type="region of interest" description="Disordered" evidence="1">
    <location>
        <begin position="97"/>
        <end position="118"/>
    </location>
</feature>
<sequence>MRAWLLLLLLLSASHSPAHAKKRRRAKRPAADAAPPPPDAALELASRHHHRGVMAHVQGDLRGATREFTAAIDAKPDFAYAYFRLGFVLQEQQEAKRQQGGTVRRAVGAAGAEEPADAPDEPIRLFRWAVRLDPRDEMAYHALGKALRDAGRLEEANSTYISLATQVNPQSAHAYWGMGKVGSLALDEFDADPDDPADPSRFYAIAAKLQPKEFQLDGTRVRQVEPKTPEREAKIEQEAKERREKFVRDLNEGNQKMKYAGD</sequence>
<feature type="chain" id="PRO_5044346559" description="Tetratricopeptide repeat protein" evidence="2">
    <location>
        <begin position="21"/>
        <end position="262"/>
    </location>
</feature>
<dbReference type="AlphaFoldDB" id="A0AB34J8L6"/>
<feature type="region of interest" description="Disordered" evidence="1">
    <location>
        <begin position="218"/>
        <end position="262"/>
    </location>
</feature>
<dbReference type="SUPFAM" id="SSF48452">
    <property type="entry name" value="TPR-like"/>
    <property type="match status" value="1"/>
</dbReference>
<keyword evidence="2" id="KW-0732">Signal</keyword>
<proteinExistence type="predicted"/>
<feature type="compositionally biased region" description="Basic and acidic residues" evidence="1">
    <location>
        <begin position="218"/>
        <end position="251"/>
    </location>
</feature>
<evidence type="ECO:0000313" key="3">
    <source>
        <dbReference type="EMBL" id="KAL1515827.1"/>
    </source>
</evidence>
<feature type="region of interest" description="Disordered" evidence="1">
    <location>
        <begin position="18"/>
        <end position="41"/>
    </location>
</feature>
<evidence type="ECO:0000256" key="2">
    <source>
        <dbReference type="SAM" id="SignalP"/>
    </source>
</evidence>